<evidence type="ECO:0000256" key="6">
    <source>
        <dbReference type="ARBA" id="ARBA00023136"/>
    </source>
</evidence>
<protein>
    <recommendedName>
        <fullName evidence="8">Ammonium transporter</fullName>
    </recommendedName>
</protein>
<dbReference type="Gene3D" id="1.10.3430.10">
    <property type="entry name" value="Ammonium transporter AmtB like domains"/>
    <property type="match status" value="1"/>
</dbReference>
<feature type="transmembrane region" description="Helical" evidence="8">
    <location>
        <begin position="438"/>
        <end position="459"/>
    </location>
</feature>
<dbReference type="GO" id="GO:0005886">
    <property type="term" value="C:plasma membrane"/>
    <property type="evidence" value="ECO:0007669"/>
    <property type="project" value="UniProtKB-SubCell"/>
</dbReference>
<dbReference type="InterPro" id="IPR001905">
    <property type="entry name" value="Ammonium_transpt"/>
</dbReference>
<dbReference type="PANTHER" id="PTHR43029:SF10">
    <property type="entry name" value="AMMONIUM TRANSPORTER MEP2"/>
    <property type="match status" value="1"/>
</dbReference>
<dbReference type="SUPFAM" id="SSF111352">
    <property type="entry name" value="Ammonium transporter"/>
    <property type="match status" value="1"/>
</dbReference>
<feature type="chain" id="PRO_5014832355" description="Ammonium transporter" evidence="9">
    <location>
        <begin position="25"/>
        <end position="488"/>
    </location>
</feature>
<dbReference type="RefSeq" id="WP_100867450.1">
    <property type="nucleotide sequence ID" value="NZ_PHUF01000004.1"/>
</dbReference>
<dbReference type="Pfam" id="PF00909">
    <property type="entry name" value="Ammonium_transp"/>
    <property type="match status" value="1"/>
</dbReference>
<keyword evidence="9" id="KW-0732">Signal</keyword>
<keyword evidence="7 8" id="KW-0924">Ammonia transport</keyword>
<gene>
    <name evidence="11" type="ORF">B0I00_2235</name>
</gene>
<feature type="transmembrane region" description="Helical" evidence="8">
    <location>
        <begin position="331"/>
        <end position="351"/>
    </location>
</feature>
<dbReference type="Proteomes" id="UP000232587">
    <property type="component" value="Unassembled WGS sequence"/>
</dbReference>
<name>A0A2N0H6T5_9SPHN</name>
<dbReference type="NCBIfam" id="TIGR00836">
    <property type="entry name" value="amt"/>
    <property type="match status" value="1"/>
</dbReference>
<feature type="transmembrane region" description="Helical" evidence="8">
    <location>
        <begin position="298"/>
        <end position="319"/>
    </location>
</feature>
<keyword evidence="6 8" id="KW-0472">Membrane</keyword>
<evidence type="ECO:0000256" key="9">
    <source>
        <dbReference type="SAM" id="SignalP"/>
    </source>
</evidence>
<feature type="transmembrane region" description="Helical" evidence="8">
    <location>
        <begin position="187"/>
        <end position="211"/>
    </location>
</feature>
<feature type="signal peptide" evidence="9">
    <location>
        <begin position="1"/>
        <end position="24"/>
    </location>
</feature>
<organism evidence="11 12">
    <name type="scientific">Novosphingobium kunmingense</name>
    <dbReference type="NCBI Taxonomy" id="1211806"/>
    <lineage>
        <taxon>Bacteria</taxon>
        <taxon>Pseudomonadati</taxon>
        <taxon>Pseudomonadota</taxon>
        <taxon>Alphaproteobacteria</taxon>
        <taxon>Sphingomonadales</taxon>
        <taxon>Sphingomonadaceae</taxon>
        <taxon>Novosphingobium</taxon>
    </lineage>
</organism>
<comment type="caution">
    <text evidence="11">The sequence shown here is derived from an EMBL/GenBank/DDBJ whole genome shotgun (WGS) entry which is preliminary data.</text>
</comment>
<dbReference type="OrthoDB" id="9814202at2"/>
<feature type="domain" description="Ammonium transporter AmtB-like" evidence="10">
    <location>
        <begin position="61"/>
        <end position="486"/>
    </location>
</feature>
<feature type="transmembrane region" description="Helical" evidence="8">
    <location>
        <begin position="231"/>
        <end position="256"/>
    </location>
</feature>
<dbReference type="InterPro" id="IPR018047">
    <property type="entry name" value="Ammonium_transpt_CS"/>
</dbReference>
<dbReference type="PANTHER" id="PTHR43029">
    <property type="entry name" value="AMMONIUM TRANSPORTER MEP2"/>
    <property type="match status" value="1"/>
</dbReference>
<feature type="transmembrane region" description="Helical" evidence="8">
    <location>
        <begin position="60"/>
        <end position="82"/>
    </location>
</feature>
<accession>A0A2N0H6T5</accession>
<dbReference type="InterPro" id="IPR024041">
    <property type="entry name" value="NH4_transpt_AmtB-like_dom"/>
</dbReference>
<feature type="transmembrane region" description="Helical" evidence="8">
    <location>
        <begin position="158"/>
        <end position="180"/>
    </location>
</feature>
<dbReference type="EMBL" id="PHUF01000004">
    <property type="protein sequence ID" value="PKB14637.1"/>
    <property type="molecule type" value="Genomic_DNA"/>
</dbReference>
<evidence type="ECO:0000256" key="8">
    <source>
        <dbReference type="RuleBase" id="RU362002"/>
    </source>
</evidence>
<evidence type="ECO:0000256" key="2">
    <source>
        <dbReference type="ARBA" id="ARBA00005887"/>
    </source>
</evidence>
<dbReference type="GO" id="GO:0008519">
    <property type="term" value="F:ammonium channel activity"/>
    <property type="evidence" value="ECO:0007669"/>
    <property type="project" value="InterPro"/>
</dbReference>
<evidence type="ECO:0000256" key="5">
    <source>
        <dbReference type="ARBA" id="ARBA00022989"/>
    </source>
</evidence>
<keyword evidence="3 8" id="KW-0813">Transport</keyword>
<dbReference type="PROSITE" id="PS01219">
    <property type="entry name" value="AMMONIUM_TRANSP"/>
    <property type="match status" value="1"/>
</dbReference>
<evidence type="ECO:0000259" key="10">
    <source>
        <dbReference type="Pfam" id="PF00909"/>
    </source>
</evidence>
<sequence length="488" mass="50943">MIRKLVCGVGAAGASLLAATAAFAQDATEAAVDAAATATEAATATAAFTPTAEMVNKGDVAWMLVASALVLLMSVPALALFYGGLVRAKNMLSVLMQVLTIVCVAALVWFCWGYSMAFTSTGTPFPKIVGGLDKAFLMGVDPTTFAATFSNSVYLPEYVFVIFQMTFACITPALIVGAFAERVKFTPLIIFTVLWLTLAYFPIAHMVWYWAGPDFLHAAPDDSGLLWGWGALDFAGGTVVHINAGVAGLIGCLVIGPRLGYKTEPMPPHSLVMTMIGASLLWIGWFGFNAGSGLEANAFGALAFINTFVATAAAGVTWAVIEQIVHKKPSLLGAASGVVTGLVAITPAAGFAHPGTAIILGAVATVVCFFFVTTVKNKLKYDDTLDVFGIHAVGGIVGAIGTGFVANPAWGGQGWIDYTAPVAKAGEFDLTGQVMTQIWAVGTTVLWTGVVSAVLFLGLKYTIGLRPSAEVESEGLDINEHGERAYNI</sequence>
<comment type="similarity">
    <text evidence="2 8">Belongs to the ammonia transporter channel (TC 1.A.11.2) family.</text>
</comment>
<keyword evidence="5 8" id="KW-1133">Transmembrane helix</keyword>
<reference evidence="11 12" key="1">
    <citation type="submission" date="2017-11" db="EMBL/GenBank/DDBJ databases">
        <title>Genomic Encyclopedia of Type Strains, Phase III (KMG-III): the genomes of soil and plant-associated and newly described type strains.</title>
        <authorList>
            <person name="Whitman W."/>
        </authorList>
    </citation>
    <scope>NUCLEOTIDE SEQUENCE [LARGE SCALE GENOMIC DNA]</scope>
    <source>
        <strain evidence="11 12">CGMCC 1.12274</strain>
    </source>
</reference>
<comment type="subcellular location">
    <subcellularLocation>
        <location evidence="8">Cell membrane</location>
        <topology evidence="8">Multi-pass membrane protein</topology>
    </subcellularLocation>
    <subcellularLocation>
        <location evidence="1">Membrane</location>
        <topology evidence="1">Multi-pass membrane protein</topology>
    </subcellularLocation>
</comment>
<evidence type="ECO:0000313" key="12">
    <source>
        <dbReference type="Proteomes" id="UP000232587"/>
    </source>
</evidence>
<keyword evidence="4 8" id="KW-0812">Transmembrane</keyword>
<feature type="transmembrane region" description="Helical" evidence="8">
    <location>
        <begin position="94"/>
        <end position="115"/>
    </location>
</feature>
<evidence type="ECO:0000256" key="7">
    <source>
        <dbReference type="ARBA" id="ARBA00023177"/>
    </source>
</evidence>
<evidence type="ECO:0000256" key="1">
    <source>
        <dbReference type="ARBA" id="ARBA00004141"/>
    </source>
</evidence>
<feature type="transmembrane region" description="Helical" evidence="8">
    <location>
        <begin position="387"/>
        <end position="406"/>
    </location>
</feature>
<dbReference type="AlphaFoldDB" id="A0A2N0H6T5"/>
<dbReference type="InterPro" id="IPR029020">
    <property type="entry name" value="Ammonium/urea_transptr"/>
</dbReference>
<keyword evidence="12" id="KW-1185">Reference proteome</keyword>
<evidence type="ECO:0000313" key="11">
    <source>
        <dbReference type="EMBL" id="PKB14637.1"/>
    </source>
</evidence>
<evidence type="ECO:0000256" key="4">
    <source>
        <dbReference type="ARBA" id="ARBA00022692"/>
    </source>
</evidence>
<evidence type="ECO:0000256" key="3">
    <source>
        <dbReference type="ARBA" id="ARBA00022448"/>
    </source>
</evidence>
<proteinExistence type="inferred from homology"/>
<feature type="transmembrane region" description="Helical" evidence="8">
    <location>
        <begin position="268"/>
        <end position="286"/>
    </location>
</feature>
<feature type="transmembrane region" description="Helical" evidence="8">
    <location>
        <begin position="357"/>
        <end position="375"/>
    </location>
</feature>